<keyword evidence="2" id="KW-1003">Cell membrane</keyword>
<comment type="subcellular location">
    <subcellularLocation>
        <location evidence="1">Cell membrane</location>
        <topology evidence="1">Multi-pass membrane protein</topology>
    </subcellularLocation>
</comment>
<dbReference type="RefSeq" id="WP_015348061.1">
    <property type="nucleotide sequence ID" value="NC_020126.1"/>
</dbReference>
<dbReference type="eggNOG" id="COG4346">
    <property type="taxonomic scope" value="Bacteria"/>
</dbReference>
<dbReference type="PANTHER" id="PTHR33908">
    <property type="entry name" value="MANNOSYLTRANSFERASE YKCB-RELATED"/>
    <property type="match status" value="1"/>
</dbReference>
<feature type="transmembrane region" description="Helical" evidence="8">
    <location>
        <begin position="355"/>
        <end position="374"/>
    </location>
</feature>
<name>L7U7I6_MYXSD</name>
<evidence type="ECO:0000313" key="10">
    <source>
        <dbReference type="EMBL" id="AGC43800.1"/>
    </source>
</evidence>
<dbReference type="Pfam" id="PF13231">
    <property type="entry name" value="PMT_2"/>
    <property type="match status" value="1"/>
</dbReference>
<sequence>MDILARTTPKAPGLEVATSSKSAALDDGWALVGLVALTLLLHVSIIDQPPTSYVFDEAHYVPAAKCLLDGTVCNEEHPPLAKVLIALSIQLFGDRGFGWRLSSVLAGSFTLALVYLLTRRFTDGRVALLAAFLLGFENLWFVHSSIAMLDIPAIFFAVLGVYWFTGQRWWLAGVALGLGMLAKGVVAMVFLALVLYVWVSQERWRSKAALAAATRAGLRIGIPAALTFLVGLGLYDLVYQAFPSPLHHLASMARYHQTLGSPGIGDSVHPLRWFSGFPNSPYFVTSIRAEDGSIPRDVLQYMDQPNLVILLFSWLAIPLVWPDIRTRQPLALLTLLLVGVPYLLFILVAHVRVTYPFYMLLLIPSQCILSALALSKLPRGALLTFCVGVLAWFFYGFPRNPLALWG</sequence>
<organism evidence="10 11">
    <name type="scientific">Myxococcus stipitatus (strain DSM 14675 / JCM 12634 / Mx s8)</name>
    <dbReference type="NCBI Taxonomy" id="1278073"/>
    <lineage>
        <taxon>Bacteria</taxon>
        <taxon>Pseudomonadati</taxon>
        <taxon>Myxococcota</taxon>
        <taxon>Myxococcia</taxon>
        <taxon>Myxococcales</taxon>
        <taxon>Cystobacterineae</taxon>
        <taxon>Myxococcaceae</taxon>
        <taxon>Myxococcus</taxon>
    </lineage>
</organism>
<evidence type="ECO:0000256" key="1">
    <source>
        <dbReference type="ARBA" id="ARBA00004651"/>
    </source>
</evidence>
<dbReference type="EMBL" id="CP004025">
    <property type="protein sequence ID" value="AGC43800.1"/>
    <property type="molecule type" value="Genomic_DNA"/>
</dbReference>
<keyword evidence="11" id="KW-1185">Reference proteome</keyword>
<dbReference type="HOGENOM" id="CLU_021079_0_0_7"/>
<protein>
    <recommendedName>
        <fullName evidence="9">Glycosyltransferase RgtA/B/C/D-like domain-containing protein</fullName>
    </recommendedName>
</protein>
<keyword evidence="5 8" id="KW-0812">Transmembrane</keyword>
<feature type="domain" description="Glycosyltransferase RgtA/B/C/D-like" evidence="9">
    <location>
        <begin position="77"/>
        <end position="212"/>
    </location>
</feature>
<accession>L7U7I6</accession>
<keyword evidence="6 8" id="KW-1133">Transmembrane helix</keyword>
<feature type="transmembrane region" description="Helical" evidence="8">
    <location>
        <begin position="139"/>
        <end position="164"/>
    </location>
</feature>
<evidence type="ECO:0000256" key="3">
    <source>
        <dbReference type="ARBA" id="ARBA00022676"/>
    </source>
</evidence>
<evidence type="ECO:0000256" key="6">
    <source>
        <dbReference type="ARBA" id="ARBA00022989"/>
    </source>
</evidence>
<dbReference type="InterPro" id="IPR038731">
    <property type="entry name" value="RgtA/B/C-like"/>
</dbReference>
<dbReference type="InterPro" id="IPR050297">
    <property type="entry name" value="LipidA_mod_glycosyltrf_83"/>
</dbReference>
<evidence type="ECO:0000259" key="9">
    <source>
        <dbReference type="Pfam" id="PF13231"/>
    </source>
</evidence>
<feature type="transmembrane region" description="Helical" evidence="8">
    <location>
        <begin position="97"/>
        <end position="118"/>
    </location>
</feature>
<evidence type="ECO:0000256" key="7">
    <source>
        <dbReference type="ARBA" id="ARBA00023136"/>
    </source>
</evidence>
<feature type="transmembrane region" description="Helical" evidence="8">
    <location>
        <begin position="330"/>
        <end position="349"/>
    </location>
</feature>
<proteinExistence type="predicted"/>
<feature type="transmembrane region" description="Helical" evidence="8">
    <location>
        <begin position="28"/>
        <end position="46"/>
    </location>
</feature>
<reference evidence="10 11" key="1">
    <citation type="journal article" date="2013" name="Genome Announc.">
        <title>Complete genome sequence of Myxococcus stipitatus strain DSM 14675, a fruiting myxobacterium.</title>
        <authorList>
            <person name="Huntley S."/>
            <person name="Kneip S."/>
            <person name="Treuner-Lange A."/>
            <person name="Sogaard-Andersen L."/>
        </authorList>
    </citation>
    <scope>NUCLEOTIDE SEQUENCE [LARGE SCALE GENOMIC DNA]</scope>
    <source>
        <strain evidence="11">DSM 14675 / JCM 12634 / Mx s8</strain>
    </source>
</reference>
<dbReference type="PANTHER" id="PTHR33908:SF11">
    <property type="entry name" value="MEMBRANE PROTEIN"/>
    <property type="match status" value="1"/>
</dbReference>
<evidence type="ECO:0000256" key="5">
    <source>
        <dbReference type="ARBA" id="ARBA00022692"/>
    </source>
</evidence>
<feature type="transmembrane region" description="Helical" evidence="8">
    <location>
        <begin position="220"/>
        <end position="242"/>
    </location>
</feature>
<dbReference type="GO" id="GO:0009103">
    <property type="term" value="P:lipopolysaccharide biosynthetic process"/>
    <property type="evidence" value="ECO:0007669"/>
    <property type="project" value="UniProtKB-ARBA"/>
</dbReference>
<dbReference type="STRING" id="1278073.MYSTI_02484"/>
<dbReference type="AlphaFoldDB" id="L7U7I6"/>
<feature type="transmembrane region" description="Helical" evidence="8">
    <location>
        <begin position="304"/>
        <end position="321"/>
    </location>
</feature>
<gene>
    <name evidence="10" type="ordered locus">MYSTI_02484</name>
</gene>
<keyword evidence="3" id="KW-0328">Glycosyltransferase</keyword>
<dbReference type="GO" id="GO:0016763">
    <property type="term" value="F:pentosyltransferase activity"/>
    <property type="evidence" value="ECO:0007669"/>
    <property type="project" value="TreeGrafter"/>
</dbReference>
<evidence type="ECO:0000313" key="11">
    <source>
        <dbReference type="Proteomes" id="UP000011131"/>
    </source>
</evidence>
<dbReference type="PATRIC" id="fig|1278073.3.peg.2520"/>
<dbReference type="Proteomes" id="UP000011131">
    <property type="component" value="Chromosome"/>
</dbReference>
<dbReference type="GO" id="GO:0005886">
    <property type="term" value="C:plasma membrane"/>
    <property type="evidence" value="ECO:0007669"/>
    <property type="project" value="UniProtKB-SubCell"/>
</dbReference>
<keyword evidence="7 8" id="KW-0472">Membrane</keyword>
<dbReference type="KEGG" id="msd:MYSTI_02484"/>
<evidence type="ECO:0000256" key="2">
    <source>
        <dbReference type="ARBA" id="ARBA00022475"/>
    </source>
</evidence>
<evidence type="ECO:0000256" key="4">
    <source>
        <dbReference type="ARBA" id="ARBA00022679"/>
    </source>
</evidence>
<feature type="transmembrane region" description="Helical" evidence="8">
    <location>
        <begin position="381"/>
        <end position="398"/>
    </location>
</feature>
<feature type="transmembrane region" description="Helical" evidence="8">
    <location>
        <begin position="170"/>
        <end position="199"/>
    </location>
</feature>
<keyword evidence="4" id="KW-0808">Transferase</keyword>
<evidence type="ECO:0000256" key="8">
    <source>
        <dbReference type="SAM" id="Phobius"/>
    </source>
</evidence>